<dbReference type="Proteomes" id="UP000799779">
    <property type="component" value="Unassembled WGS sequence"/>
</dbReference>
<dbReference type="NCBIfam" id="TIGR00121">
    <property type="entry name" value="birA_ligase"/>
    <property type="match status" value="1"/>
</dbReference>
<proteinExistence type="inferred from homology"/>
<name>A0A6A5X044_9PLEO</name>
<reference evidence="4" key="1">
    <citation type="journal article" date="2020" name="Stud. Mycol.">
        <title>101 Dothideomycetes genomes: a test case for predicting lifestyles and emergence of pathogens.</title>
        <authorList>
            <person name="Haridas S."/>
            <person name="Albert R."/>
            <person name="Binder M."/>
            <person name="Bloem J."/>
            <person name="Labutti K."/>
            <person name="Salamov A."/>
            <person name="Andreopoulos B."/>
            <person name="Baker S."/>
            <person name="Barry K."/>
            <person name="Bills G."/>
            <person name="Bluhm B."/>
            <person name="Cannon C."/>
            <person name="Castanera R."/>
            <person name="Culley D."/>
            <person name="Daum C."/>
            <person name="Ezra D."/>
            <person name="Gonzalez J."/>
            <person name="Henrissat B."/>
            <person name="Kuo A."/>
            <person name="Liang C."/>
            <person name="Lipzen A."/>
            <person name="Lutzoni F."/>
            <person name="Magnuson J."/>
            <person name="Mondo S."/>
            <person name="Nolan M."/>
            <person name="Ohm R."/>
            <person name="Pangilinan J."/>
            <person name="Park H.-J."/>
            <person name="Ramirez L."/>
            <person name="Alfaro M."/>
            <person name="Sun H."/>
            <person name="Tritt A."/>
            <person name="Yoshinaga Y."/>
            <person name="Zwiers L.-H."/>
            <person name="Turgeon B."/>
            <person name="Goodwin S."/>
            <person name="Spatafora J."/>
            <person name="Crous P."/>
            <person name="Grigoriev I."/>
        </authorList>
    </citation>
    <scope>NUCLEOTIDE SEQUENCE</scope>
    <source>
        <strain evidence="4">CBS 123094</strain>
    </source>
</reference>
<evidence type="ECO:0000313" key="5">
    <source>
        <dbReference type="Proteomes" id="UP000799779"/>
    </source>
</evidence>
<dbReference type="CDD" id="cd03144">
    <property type="entry name" value="GATase1_ScBLP_like"/>
    <property type="match status" value="1"/>
</dbReference>
<evidence type="ECO:0000256" key="2">
    <source>
        <dbReference type="ARBA" id="ARBA00022598"/>
    </source>
</evidence>
<accession>A0A6A5X044</accession>
<comment type="similarity">
    <text evidence="1">Belongs to the biotin--protein ligase family.</text>
</comment>
<dbReference type="Pfam" id="PF03099">
    <property type="entry name" value="BPL_LplA_LipB"/>
    <property type="match status" value="1"/>
</dbReference>
<dbReference type="PANTHER" id="PTHR12835:SF5">
    <property type="entry name" value="BIOTIN--PROTEIN LIGASE"/>
    <property type="match status" value="1"/>
</dbReference>
<dbReference type="OrthoDB" id="10250105at2759"/>
<dbReference type="InterPro" id="IPR004408">
    <property type="entry name" value="Biotin_CoA_COase_ligase"/>
</dbReference>
<dbReference type="InterPro" id="IPR045864">
    <property type="entry name" value="aa-tRNA-synth_II/BPL/LPL"/>
</dbReference>
<dbReference type="InterPro" id="IPR004143">
    <property type="entry name" value="BPL_LPL_catalytic"/>
</dbReference>
<keyword evidence="2 4" id="KW-0436">Ligase</keyword>
<feature type="domain" description="BPL/LPL catalytic" evidence="3">
    <location>
        <begin position="441"/>
        <end position="625"/>
    </location>
</feature>
<dbReference type="AlphaFoldDB" id="A0A6A5X044"/>
<dbReference type="CDD" id="cd16442">
    <property type="entry name" value="BPL"/>
    <property type="match status" value="1"/>
</dbReference>
<keyword evidence="5" id="KW-1185">Reference proteome</keyword>
<sequence>MATPKMNVLVYSGSGSTTESVRHCLYTLRRLLSPTYAVIPVTGDIIVKEPWTATCALLVMPGGADLEYCRTLNGDGNRRISQYVNRGGSYLGFCAGGYYGSARCEFEVDDPKMAVVGDRELAFYPGICKGLAFAGFVYHSEAGARAAEVKIEKSAFPDVKEEVADTFKSYYNGGGVFFDAKKLANRGVQILASYTEELHVDSGEGAAAVVYRKVGEGHVVLTGPHPEFAPNNLAKTPSIPSFSEAIDQISGTNSTRIGFMRLLLQKLGLKVNEEEQVVPSLSHLHLSAQSATEVSDLLATWAEVVTVVDGEDYINGQNDVFHIGKYDAAWGMSGLQKAVEVVADTLPTSDSGKEPIKDQKKDDDTTKSILERVEYTSKASPDQILEYNKIIKHIIPHEKSHPSSCDTPSFRHDAYYANLSFYHTKLSVPSPSFGTQLLYGEVVTSTNTLLEKNPTVLSHLPTGFTLTATTQLAARGRGTNVWVAPPGALMFSTVMHHPLSLNQTAPVVFVQYLAALAIIRGIKQYAPGYDRMPVHLKWPNDIYASLPGSAPNTFVKIGGILVNSSYSGSAYTLVCGIGLNLSNALPTTSLSLLASALTPALNAPTVEKLLASILAQFEALYSTFLQRGFDRALEEEYYACWLHTDQIVTLETHGGVRARIKGITRDWGLLLAEEVGWEDRGTGKVFALQSDSNSFDFFKGLVRRKV</sequence>
<dbReference type="EMBL" id="ML977558">
    <property type="protein sequence ID" value="KAF2006838.1"/>
    <property type="molecule type" value="Genomic_DNA"/>
</dbReference>
<evidence type="ECO:0000259" key="3">
    <source>
        <dbReference type="PROSITE" id="PS51733"/>
    </source>
</evidence>
<dbReference type="PROSITE" id="PS51733">
    <property type="entry name" value="BPL_LPL_CATALYTIC"/>
    <property type="match status" value="1"/>
</dbReference>
<dbReference type="SUPFAM" id="SSF52317">
    <property type="entry name" value="Class I glutamine amidotransferase-like"/>
    <property type="match status" value="1"/>
</dbReference>
<dbReference type="Pfam" id="PF09825">
    <property type="entry name" value="BPL_N"/>
    <property type="match status" value="1"/>
</dbReference>
<dbReference type="InterPro" id="IPR029062">
    <property type="entry name" value="Class_I_gatase-like"/>
</dbReference>
<organism evidence="4 5">
    <name type="scientific">Amniculicola lignicola CBS 123094</name>
    <dbReference type="NCBI Taxonomy" id="1392246"/>
    <lineage>
        <taxon>Eukaryota</taxon>
        <taxon>Fungi</taxon>
        <taxon>Dikarya</taxon>
        <taxon>Ascomycota</taxon>
        <taxon>Pezizomycotina</taxon>
        <taxon>Dothideomycetes</taxon>
        <taxon>Pleosporomycetidae</taxon>
        <taxon>Pleosporales</taxon>
        <taxon>Amniculicolaceae</taxon>
        <taxon>Amniculicola</taxon>
    </lineage>
</organism>
<dbReference type="GO" id="GO:0005737">
    <property type="term" value="C:cytoplasm"/>
    <property type="evidence" value="ECO:0007669"/>
    <property type="project" value="TreeGrafter"/>
</dbReference>
<dbReference type="InterPro" id="IPR019197">
    <property type="entry name" value="Biotin-prot_ligase_N"/>
</dbReference>
<protein>
    <submittedName>
        <fullName evidence="4">Biotin apo-protein ligase-like protein</fullName>
    </submittedName>
</protein>
<dbReference type="Gene3D" id="3.30.930.10">
    <property type="entry name" value="Bira Bifunctional Protein, Domain 2"/>
    <property type="match status" value="1"/>
</dbReference>
<evidence type="ECO:0000256" key="1">
    <source>
        <dbReference type="ARBA" id="ARBA00009934"/>
    </source>
</evidence>
<dbReference type="PANTHER" id="PTHR12835">
    <property type="entry name" value="BIOTIN PROTEIN LIGASE"/>
    <property type="match status" value="1"/>
</dbReference>
<dbReference type="SUPFAM" id="SSF55681">
    <property type="entry name" value="Class II aaRS and biotin synthetases"/>
    <property type="match status" value="1"/>
</dbReference>
<gene>
    <name evidence="4" type="ORF">P154DRAFT_569542</name>
</gene>
<evidence type="ECO:0000313" key="4">
    <source>
        <dbReference type="EMBL" id="KAF2006838.1"/>
    </source>
</evidence>
<dbReference type="GO" id="GO:0004077">
    <property type="term" value="F:biotin--[biotin carboxyl-carrier protein] ligase activity"/>
    <property type="evidence" value="ECO:0007669"/>
    <property type="project" value="InterPro"/>
</dbReference>